<dbReference type="RefSeq" id="XP_002429044.1">
    <property type="nucleotide sequence ID" value="XM_002428999.1"/>
</dbReference>
<accession>E0VSF0</accession>
<feature type="compositionally biased region" description="Low complexity" evidence="1">
    <location>
        <begin position="253"/>
        <end position="271"/>
    </location>
</feature>
<dbReference type="AlphaFoldDB" id="E0VSF0"/>
<sequence>MRNETVMTNLNDYTTVRNHQIASKEVVDKNKNDVYEGRSLENGSHMENVNSNTMKKIRVSSNERTQTNNRGYETFRDQPTKIVTVGKGGGGGHNKTETTIFPFGRKSTPISNVQSLKNSIKFGPTGQTDWVPIVPDKLTQRQMMSNKPQEHYHHNNKQVTQSVVFVQKKNKTTMDKQHSSIVFPSDDVDMLESDFQLKNVEIQKTTTSTSTRRNDVEKKSSTDESLNLNKMDLNKSPIKFQGPVEYKKSNRTGDNSKSDNNNNNGEKNSSEMAIPATGVSWTLATLRVPVSSKSTEKPGGITETNLPNFQNSSANLTEKFPQNTIVVVPPENTKMENVTKEPNVVTNSTPHVNLNYNSMMTPVLNASSTITEAFSFTKSYSNVTSPVVSHDKTWSTLKIVNPTHEFSKASENITQTSTPQMNDDEGSSADTGTPTTTEIFNNFNTVPDNWSNLSSSSTTPDVEITSIGYNDTKNSEEVVPLSIAPEDITSQTVASATTDKTTDYFTSATTSELEETTLPSSSTKIGSFEDIDVDEGEIGSTETEYKSTTTDTTIKTDEKSTLTSSGDTLPREESNNNNNNVDETTTKTILFPKTRPTTESSFFNLGQMNESSSTPSSSSPSSSSPSSPSPFNNNKTVLSKEKPFTDNSIHSTTESDREKNIFQIFSTELPTRGITLADVVTPPTIVGNDNKTKTTITTTDTYATPSSILTTAIPPIVSTTTTTFTTTKYGTSPSERTTPTLSTATTTTFTQSTTATTPTTPLPPVTESKQPKTTEESIYYQNYIPTTYNPFDEITEENVPAYLRLTVQTSSWMELCSLKEPLRGAILKMLNGRNVTSDSIHFLNLSDRHCLEKIEETRRKESNRTVFLPVNMFLMDKNRDFDKNLSEAFLTLWGRHGLDFDLPVS</sequence>
<dbReference type="HOGENOM" id="CLU_320627_0_0_1"/>
<feature type="region of interest" description="Disordered" evidence="1">
    <location>
        <begin position="747"/>
        <end position="773"/>
    </location>
</feature>
<feature type="compositionally biased region" description="Low complexity" evidence="1">
    <location>
        <begin position="611"/>
        <end position="630"/>
    </location>
</feature>
<evidence type="ECO:0000313" key="2">
    <source>
        <dbReference type="EMBL" id="EEB16306.1"/>
    </source>
</evidence>
<feature type="region of interest" description="Disordered" evidence="1">
    <location>
        <begin position="407"/>
        <end position="435"/>
    </location>
</feature>
<dbReference type="CTD" id="8234423"/>
<dbReference type="EnsemblMetazoa" id="PHUM417640-RA">
    <property type="protein sequence ID" value="PHUM417640-PA"/>
    <property type="gene ID" value="PHUM417640"/>
</dbReference>
<evidence type="ECO:0000256" key="1">
    <source>
        <dbReference type="SAM" id="MobiDB-lite"/>
    </source>
</evidence>
<evidence type="ECO:0000313" key="4">
    <source>
        <dbReference type="Proteomes" id="UP000009046"/>
    </source>
</evidence>
<feature type="compositionally biased region" description="Low complexity" evidence="1">
    <location>
        <begin position="540"/>
        <end position="553"/>
    </location>
</feature>
<feature type="compositionally biased region" description="Low complexity" evidence="1">
    <location>
        <begin position="510"/>
        <end position="523"/>
    </location>
</feature>
<feature type="compositionally biased region" description="Polar residues" evidence="1">
    <location>
        <begin position="409"/>
        <end position="421"/>
    </location>
</feature>
<dbReference type="InParanoid" id="E0VSF0"/>
<protein>
    <submittedName>
        <fullName evidence="2 3">Uncharacterized protein</fullName>
    </submittedName>
</protein>
<proteinExistence type="predicted"/>
<reference evidence="2" key="1">
    <citation type="submission" date="2007-04" db="EMBL/GenBank/DDBJ databases">
        <title>Annotation of Pediculus humanus corporis strain USDA.</title>
        <authorList>
            <person name="Kirkness E."/>
            <person name="Hannick L."/>
            <person name="Hass B."/>
            <person name="Bruggner R."/>
            <person name="Lawson D."/>
            <person name="Bidwell S."/>
            <person name="Joardar V."/>
            <person name="Caler E."/>
            <person name="Walenz B."/>
            <person name="Inman J."/>
            <person name="Schobel S."/>
            <person name="Galinsky K."/>
            <person name="Amedeo P."/>
            <person name="Strausberg R."/>
        </authorList>
    </citation>
    <scope>NUCLEOTIDE SEQUENCE</scope>
    <source>
        <strain evidence="2">USDA</strain>
    </source>
</reference>
<feature type="compositionally biased region" description="Polar residues" evidence="1">
    <location>
        <begin position="595"/>
        <end position="610"/>
    </location>
</feature>
<dbReference type="EMBL" id="AAZO01005124">
    <property type="status" value="NOT_ANNOTATED_CDS"/>
    <property type="molecule type" value="Genomic_DNA"/>
</dbReference>
<dbReference type="EMBL" id="DS235750">
    <property type="protein sequence ID" value="EEB16306.1"/>
    <property type="molecule type" value="Genomic_DNA"/>
</dbReference>
<feature type="compositionally biased region" description="Low complexity" evidence="1">
    <location>
        <begin position="747"/>
        <end position="759"/>
    </location>
</feature>
<gene>
    <name evidence="3" type="primary">8234423</name>
    <name evidence="2" type="ORF">Phum_PHUM417640</name>
</gene>
<reference evidence="2" key="2">
    <citation type="submission" date="2007-04" db="EMBL/GenBank/DDBJ databases">
        <title>The genome of the human body louse.</title>
        <authorList>
            <consortium name="The Human Body Louse Genome Consortium"/>
            <person name="Kirkness E."/>
            <person name="Walenz B."/>
            <person name="Hass B."/>
            <person name="Bruggner R."/>
            <person name="Strausberg R."/>
        </authorList>
    </citation>
    <scope>NUCLEOTIDE SEQUENCE</scope>
    <source>
        <strain evidence="2">USDA</strain>
    </source>
</reference>
<dbReference type="Proteomes" id="UP000009046">
    <property type="component" value="Unassembled WGS sequence"/>
</dbReference>
<dbReference type="GeneID" id="8234423"/>
<dbReference type="KEGG" id="phu:Phum_PHUM417640"/>
<dbReference type="VEuPathDB" id="VectorBase:PHUM417640"/>
<feature type="region of interest" description="Disordered" evidence="1">
    <location>
        <begin position="84"/>
        <end position="103"/>
    </location>
</feature>
<feature type="compositionally biased region" description="Basic and acidic residues" evidence="1">
    <location>
        <begin position="212"/>
        <end position="222"/>
    </location>
</feature>
<dbReference type="STRING" id="121224.E0VSF0"/>
<feature type="region of interest" description="Disordered" evidence="1">
    <location>
        <begin position="205"/>
        <end position="274"/>
    </location>
</feature>
<evidence type="ECO:0000313" key="3">
    <source>
        <dbReference type="EnsemblMetazoa" id="PHUM417640-PA"/>
    </source>
</evidence>
<organism>
    <name type="scientific">Pediculus humanus subsp. corporis</name>
    <name type="common">Body louse</name>
    <dbReference type="NCBI Taxonomy" id="121224"/>
    <lineage>
        <taxon>Eukaryota</taxon>
        <taxon>Metazoa</taxon>
        <taxon>Ecdysozoa</taxon>
        <taxon>Arthropoda</taxon>
        <taxon>Hexapoda</taxon>
        <taxon>Insecta</taxon>
        <taxon>Pterygota</taxon>
        <taxon>Neoptera</taxon>
        <taxon>Paraneoptera</taxon>
        <taxon>Psocodea</taxon>
        <taxon>Troctomorpha</taxon>
        <taxon>Phthiraptera</taxon>
        <taxon>Anoplura</taxon>
        <taxon>Pediculidae</taxon>
        <taxon>Pediculus</taxon>
    </lineage>
</organism>
<reference evidence="3" key="3">
    <citation type="submission" date="2021-02" db="UniProtKB">
        <authorList>
            <consortium name="EnsemblMetazoa"/>
        </authorList>
    </citation>
    <scope>IDENTIFICATION</scope>
    <source>
        <strain evidence="3">USDA</strain>
    </source>
</reference>
<feature type="region of interest" description="Disordered" evidence="1">
    <location>
        <begin position="510"/>
        <end position="655"/>
    </location>
</feature>
<keyword evidence="4" id="KW-1185">Reference proteome</keyword>
<name>E0VSF0_PEDHC</name>